<evidence type="ECO:0000256" key="2">
    <source>
        <dbReference type="ARBA" id="ARBA00022723"/>
    </source>
</evidence>
<comment type="similarity">
    <text evidence="1">Belongs to the hemerythrin family.</text>
</comment>
<dbReference type="RefSeq" id="WP_031574261.1">
    <property type="nucleotide sequence ID" value="NZ_FNDZ01000001.1"/>
</dbReference>
<feature type="domain" description="Hemerythrin-like" evidence="4">
    <location>
        <begin position="11"/>
        <end position="127"/>
    </location>
</feature>
<dbReference type="PROSITE" id="PS00550">
    <property type="entry name" value="HEMERYTHRINS"/>
    <property type="match status" value="1"/>
</dbReference>
<evidence type="ECO:0000256" key="1">
    <source>
        <dbReference type="ARBA" id="ARBA00010587"/>
    </source>
</evidence>
<organism evidence="5 6">
    <name type="scientific">Proteiniclasticum ruminis</name>
    <dbReference type="NCBI Taxonomy" id="398199"/>
    <lineage>
        <taxon>Bacteria</taxon>
        <taxon>Bacillati</taxon>
        <taxon>Bacillota</taxon>
        <taxon>Clostridia</taxon>
        <taxon>Eubacteriales</taxon>
        <taxon>Clostridiaceae</taxon>
        <taxon>Proteiniclasticum</taxon>
    </lineage>
</organism>
<dbReference type="Pfam" id="PF01814">
    <property type="entry name" value="Hemerythrin"/>
    <property type="match status" value="1"/>
</dbReference>
<dbReference type="InterPro" id="IPR050669">
    <property type="entry name" value="Hemerythrin"/>
</dbReference>
<dbReference type="InterPro" id="IPR035938">
    <property type="entry name" value="Hemerythrin-like_sf"/>
</dbReference>
<dbReference type="EMBL" id="FNDZ01000001">
    <property type="protein sequence ID" value="SDI13298.1"/>
    <property type="molecule type" value="Genomic_DNA"/>
</dbReference>
<dbReference type="GO" id="GO:0046872">
    <property type="term" value="F:metal ion binding"/>
    <property type="evidence" value="ECO:0007669"/>
    <property type="project" value="UniProtKB-KW"/>
</dbReference>
<sequence>MISWKEDYEVGIDIVDSQHKELFIIAGKAFDLLKNEFVTDKYDAMVEILEELKDYAAFHFETEEKYLEETGFKKLFSHKMEHAAFLQEIQGIDLEELDENQEEHMMRILQFIVNWIDRHILEKDQQFAVN</sequence>
<dbReference type="InterPro" id="IPR012827">
    <property type="entry name" value="Hemerythrin_metal-bd"/>
</dbReference>
<name>A0A1G8I302_9CLOT</name>
<keyword evidence="2" id="KW-0479">Metal-binding</keyword>
<evidence type="ECO:0000313" key="6">
    <source>
        <dbReference type="Proteomes" id="UP000183255"/>
    </source>
</evidence>
<dbReference type="AlphaFoldDB" id="A0A1G8I302"/>
<gene>
    <name evidence="5" type="ORF">SAMN05421804_101756</name>
</gene>
<dbReference type="InterPro" id="IPR012312">
    <property type="entry name" value="Hemerythrin-like"/>
</dbReference>
<protein>
    <submittedName>
        <fullName evidence="5">Hemerythrin</fullName>
    </submittedName>
</protein>
<evidence type="ECO:0000259" key="4">
    <source>
        <dbReference type="Pfam" id="PF01814"/>
    </source>
</evidence>
<keyword evidence="3" id="KW-0408">Iron</keyword>
<dbReference type="NCBIfam" id="TIGR02481">
    <property type="entry name" value="hemeryth_dom"/>
    <property type="match status" value="1"/>
</dbReference>
<reference evidence="5 6" key="1">
    <citation type="submission" date="2016-10" db="EMBL/GenBank/DDBJ databases">
        <authorList>
            <person name="de Groot N.N."/>
        </authorList>
    </citation>
    <scope>NUCLEOTIDE SEQUENCE [LARGE SCALE GENOMIC DNA]</scope>
    <source>
        <strain evidence="5 6">CGMCC 1.5058</strain>
    </source>
</reference>
<dbReference type="SUPFAM" id="SSF47188">
    <property type="entry name" value="Hemerythrin-like"/>
    <property type="match status" value="1"/>
</dbReference>
<dbReference type="NCBIfam" id="NF033749">
    <property type="entry name" value="bact_hemeryth"/>
    <property type="match status" value="1"/>
</dbReference>
<accession>A0A1G8I302</accession>
<dbReference type="PANTHER" id="PTHR37164">
    <property type="entry name" value="BACTERIOHEMERYTHRIN"/>
    <property type="match status" value="1"/>
</dbReference>
<dbReference type="CDD" id="cd12107">
    <property type="entry name" value="Hemerythrin"/>
    <property type="match status" value="1"/>
</dbReference>
<dbReference type="PANTHER" id="PTHR37164:SF1">
    <property type="entry name" value="BACTERIOHEMERYTHRIN"/>
    <property type="match status" value="1"/>
</dbReference>
<proteinExistence type="inferred from homology"/>
<evidence type="ECO:0000313" key="5">
    <source>
        <dbReference type="EMBL" id="SDI13298.1"/>
    </source>
</evidence>
<dbReference type="Gene3D" id="1.20.120.50">
    <property type="entry name" value="Hemerythrin-like"/>
    <property type="match status" value="1"/>
</dbReference>
<evidence type="ECO:0000256" key="3">
    <source>
        <dbReference type="ARBA" id="ARBA00023004"/>
    </source>
</evidence>
<dbReference type="Proteomes" id="UP000183255">
    <property type="component" value="Unassembled WGS sequence"/>
</dbReference>
<dbReference type="InterPro" id="IPR016131">
    <property type="entry name" value="Haemerythrin_Fe_BS"/>
</dbReference>